<reference evidence="1" key="1">
    <citation type="submission" date="2020-04" db="EMBL/GenBank/DDBJ databases">
        <authorList>
            <person name="Chiriac C."/>
            <person name="Salcher M."/>
            <person name="Ghai R."/>
            <person name="Kavagutti S V."/>
        </authorList>
    </citation>
    <scope>NUCLEOTIDE SEQUENCE</scope>
</reference>
<gene>
    <name evidence="1" type="ORF">UFOVP250_209</name>
</gene>
<sequence>MSVIGTNVITPLDAQTPIVGSYTANGTSAVIDTTGYNSISVQISNFWEADITFQASNDNVNWVNVQGYAFNSTLNSVDTVVDNDIYMLPVIGRYFRLLIYGFQSGTINTTTYLRSQSLAGLGEAAISQSMDPTTGIPLNVSIGNVQSPGQAPAAASIPVALANEQILDKYIFGKAYTQTSTYLNYNMLLDQAQASIDPGAPLDCLQYRSLYFQFNSGGPVGGGNTVNAAFIFEGSNDLINWTNVSGYRLDGGSTVGVVEVRNFNPINIGVNGTYGFNIMLRYFRVRCTSFTSSSFIQFSTTLRMTSLTYTTQAYVNIGQQNGSAIPGGTASFNSSNQTVSGLGTITSGTVAPIIVGGGDKSIVRAEMIGAPINPAVTGYNFSGPWSRQASFDIGGGANVTGVNPLFAEDKTYPVNVRLERTTQGQDSVQDLLQQILIELKAMNYYIRETPQAIGQLLQGATANIVPTAMQDEVESFSYDPNVLNNKNG</sequence>
<protein>
    <submittedName>
        <fullName evidence="1">Uncharacterized protein</fullName>
    </submittedName>
</protein>
<organism evidence="1">
    <name type="scientific">uncultured Caudovirales phage</name>
    <dbReference type="NCBI Taxonomy" id="2100421"/>
    <lineage>
        <taxon>Viruses</taxon>
        <taxon>Duplodnaviria</taxon>
        <taxon>Heunggongvirae</taxon>
        <taxon>Uroviricota</taxon>
        <taxon>Caudoviricetes</taxon>
        <taxon>Peduoviridae</taxon>
        <taxon>Maltschvirus</taxon>
        <taxon>Maltschvirus maltsch</taxon>
    </lineage>
</organism>
<evidence type="ECO:0000313" key="1">
    <source>
        <dbReference type="EMBL" id="CAB4133494.1"/>
    </source>
</evidence>
<dbReference type="EMBL" id="LR796270">
    <property type="protein sequence ID" value="CAB4133494.1"/>
    <property type="molecule type" value="Genomic_DNA"/>
</dbReference>
<name>A0A6J5LFY5_9CAUD</name>
<proteinExistence type="predicted"/>
<accession>A0A6J5LFY5</accession>